<dbReference type="RefSeq" id="WP_349427783.1">
    <property type="nucleotide sequence ID" value="NZ_CP151632.1"/>
</dbReference>
<evidence type="ECO:0000313" key="2">
    <source>
        <dbReference type="EMBL" id="WZO33219.1"/>
    </source>
</evidence>
<evidence type="ECO:0008006" key="3">
    <source>
        <dbReference type="Google" id="ProtNLM"/>
    </source>
</evidence>
<protein>
    <recommendedName>
        <fullName evidence="3">Secreted protein</fullName>
    </recommendedName>
</protein>
<sequence length="89" mass="10175">MTIAALLLPTVGAVIAVQRPTRKREARVRAGLHAGHDRVDDHESRGISRGPEVRNDHRDATYRDHNLEDLFDSLSFLVSFIYGYFSERR</sequence>
<feature type="compositionally biased region" description="Basic and acidic residues" evidence="1">
    <location>
        <begin position="34"/>
        <end position="57"/>
    </location>
</feature>
<organism evidence="2">
    <name type="scientific">Microbacterium sp. LWS13-1.2</name>
    <dbReference type="NCBI Taxonomy" id="3135264"/>
    <lineage>
        <taxon>Bacteria</taxon>
        <taxon>Bacillati</taxon>
        <taxon>Actinomycetota</taxon>
        <taxon>Actinomycetes</taxon>
        <taxon>Micrococcales</taxon>
        <taxon>Microbacteriaceae</taxon>
        <taxon>Microbacterium</taxon>
    </lineage>
</organism>
<name>A0AAU6S8G8_9MICO</name>
<dbReference type="EMBL" id="CP151632">
    <property type="protein sequence ID" value="WZO33219.1"/>
    <property type="molecule type" value="Genomic_DNA"/>
</dbReference>
<accession>A0AAU6S8G8</accession>
<dbReference type="AlphaFoldDB" id="A0AAU6S8G8"/>
<gene>
    <name evidence="2" type="ORF">MRBLWS13_000836</name>
</gene>
<evidence type="ECO:0000256" key="1">
    <source>
        <dbReference type="SAM" id="MobiDB-lite"/>
    </source>
</evidence>
<proteinExistence type="predicted"/>
<feature type="region of interest" description="Disordered" evidence="1">
    <location>
        <begin position="29"/>
        <end position="57"/>
    </location>
</feature>
<reference evidence="2" key="1">
    <citation type="submission" date="2024-04" db="EMBL/GenBank/DDBJ databases">
        <authorList>
            <person name="Roder T."/>
            <person name="Oberhansli S."/>
            <person name="Kreuzer M."/>
        </authorList>
    </citation>
    <scope>NUCLEOTIDE SEQUENCE</scope>
    <source>
        <strain evidence="2">LWS13-1.2</strain>
    </source>
</reference>